<feature type="transmembrane region" description="Helical" evidence="1">
    <location>
        <begin position="33"/>
        <end position="54"/>
    </location>
</feature>
<dbReference type="STRING" id="529505.SAMN05421761_101214"/>
<keyword evidence="3" id="KW-1185">Reference proteome</keyword>
<feature type="transmembrane region" description="Helical" evidence="1">
    <location>
        <begin position="91"/>
        <end position="110"/>
    </location>
</feature>
<evidence type="ECO:0000313" key="3">
    <source>
        <dbReference type="Proteomes" id="UP000186026"/>
    </source>
</evidence>
<dbReference type="AlphaFoldDB" id="A0A1N7JRH2"/>
<dbReference type="OrthoDB" id="836617at2"/>
<dbReference type="EMBL" id="FTOP01000001">
    <property type="protein sequence ID" value="SIS51949.1"/>
    <property type="molecule type" value="Genomic_DNA"/>
</dbReference>
<protein>
    <submittedName>
        <fullName evidence="2">Uncharacterized protein</fullName>
    </submittedName>
</protein>
<organism evidence="2 3">
    <name type="scientific">Belliella pelovolcani</name>
    <dbReference type="NCBI Taxonomy" id="529505"/>
    <lineage>
        <taxon>Bacteria</taxon>
        <taxon>Pseudomonadati</taxon>
        <taxon>Bacteroidota</taxon>
        <taxon>Cytophagia</taxon>
        <taxon>Cytophagales</taxon>
        <taxon>Cyclobacteriaceae</taxon>
        <taxon>Belliella</taxon>
    </lineage>
</organism>
<feature type="transmembrane region" description="Helical" evidence="1">
    <location>
        <begin position="116"/>
        <end position="137"/>
    </location>
</feature>
<name>A0A1N7JRH2_9BACT</name>
<accession>A0A1N7JRH2</accession>
<keyword evidence="1" id="KW-1133">Transmembrane helix</keyword>
<evidence type="ECO:0000256" key="1">
    <source>
        <dbReference type="SAM" id="Phobius"/>
    </source>
</evidence>
<feature type="transmembrane region" description="Helical" evidence="1">
    <location>
        <begin position="6"/>
        <end position="26"/>
    </location>
</feature>
<proteinExistence type="predicted"/>
<feature type="transmembrane region" description="Helical" evidence="1">
    <location>
        <begin position="186"/>
        <end position="211"/>
    </location>
</feature>
<sequence length="221" mass="25926">MKLLDWYNGLILVGLLFSIPAFFLNIKYKRQHLIVFMILVLGSSLELYGTYTYLRKLNNVPVYNIFFVYLETLLIYYLFYTIYQNKKVQKAIIIGSLLFLLQGLFINLSFENLLVFQSISFTIGSLGIILCCIYYFYNIIFSNILFKERLILNPLFLIVTLIFFFYSTTFVHFSSFNLLHELDSSFLNVFSILIRTMAVLMYLGMGLAFYLPFLTKNTPKA</sequence>
<evidence type="ECO:0000313" key="2">
    <source>
        <dbReference type="EMBL" id="SIS51949.1"/>
    </source>
</evidence>
<feature type="transmembrane region" description="Helical" evidence="1">
    <location>
        <begin position="149"/>
        <end position="166"/>
    </location>
</feature>
<reference evidence="3" key="1">
    <citation type="submission" date="2017-01" db="EMBL/GenBank/DDBJ databases">
        <authorList>
            <person name="Varghese N."/>
            <person name="Submissions S."/>
        </authorList>
    </citation>
    <scope>NUCLEOTIDE SEQUENCE [LARGE SCALE GENOMIC DNA]</scope>
    <source>
        <strain evidence="3">DSM 46698</strain>
    </source>
</reference>
<dbReference type="Proteomes" id="UP000186026">
    <property type="component" value="Unassembled WGS sequence"/>
</dbReference>
<keyword evidence="1" id="KW-0472">Membrane</keyword>
<dbReference type="RefSeq" id="WP_076498141.1">
    <property type="nucleotide sequence ID" value="NZ_FTOP01000001.1"/>
</dbReference>
<keyword evidence="1" id="KW-0812">Transmembrane</keyword>
<feature type="transmembrane region" description="Helical" evidence="1">
    <location>
        <begin position="60"/>
        <end position="79"/>
    </location>
</feature>
<gene>
    <name evidence="2" type="ORF">SAMN05421761_101214</name>
</gene>